<evidence type="ECO:0000256" key="1">
    <source>
        <dbReference type="SAM" id="MobiDB-lite"/>
    </source>
</evidence>
<reference evidence="3" key="1">
    <citation type="submission" date="2016-06" db="EMBL/GenBank/DDBJ databases">
        <authorList>
            <person name="Varghese N."/>
            <person name="Submissions Spin"/>
        </authorList>
    </citation>
    <scope>NUCLEOTIDE SEQUENCE [LARGE SCALE GENOMIC DNA]</scope>
    <source>
        <strain evidence="3">DSM 44814</strain>
    </source>
</reference>
<dbReference type="Proteomes" id="UP000199696">
    <property type="component" value="Unassembled WGS sequence"/>
</dbReference>
<feature type="compositionally biased region" description="Low complexity" evidence="1">
    <location>
        <begin position="9"/>
        <end position="18"/>
    </location>
</feature>
<organism evidence="2 3">
    <name type="scientific">Micromonospora eburnea</name>
    <dbReference type="NCBI Taxonomy" id="227316"/>
    <lineage>
        <taxon>Bacteria</taxon>
        <taxon>Bacillati</taxon>
        <taxon>Actinomycetota</taxon>
        <taxon>Actinomycetes</taxon>
        <taxon>Micromonosporales</taxon>
        <taxon>Micromonosporaceae</taxon>
        <taxon>Micromonospora</taxon>
    </lineage>
</organism>
<accession>A0A1C6V9H9</accession>
<evidence type="ECO:0000313" key="2">
    <source>
        <dbReference type="EMBL" id="SCL63022.1"/>
    </source>
</evidence>
<sequence>MFPDELRSRAQAQRAAGRTPMQMARRLDAPRAPVDPLVRGVAVNRPDPLGFGELPLIGCWVNPGWSNGLIIEDRPADWIDPGAPRHDSGGLTGIVVARQDDRGISLAGFLVDTYCLGAKNAVPPTRLDQYDMPFFVAEFFGAYPDPPMRAPIDLARNLVCGAVDFARRLGFEPHQDYDSAVGHLGAWQPPGRIRFGRHGRPLFIQGPHDNAGRIIQTLDRSVGAGNYEYALVAGG</sequence>
<dbReference type="OrthoDB" id="289429at2"/>
<gene>
    <name evidence="2" type="ORF">GA0070604_4878</name>
</gene>
<keyword evidence="3" id="KW-1185">Reference proteome</keyword>
<dbReference type="RefSeq" id="WP_091123059.1">
    <property type="nucleotide sequence ID" value="NZ_FMHY01000002.1"/>
</dbReference>
<dbReference type="AlphaFoldDB" id="A0A1C6V9H9"/>
<dbReference type="EMBL" id="FMHY01000002">
    <property type="protein sequence ID" value="SCL63022.1"/>
    <property type="molecule type" value="Genomic_DNA"/>
</dbReference>
<proteinExistence type="predicted"/>
<protein>
    <submittedName>
        <fullName evidence="2">Uncharacterized protein</fullName>
    </submittedName>
</protein>
<evidence type="ECO:0000313" key="3">
    <source>
        <dbReference type="Proteomes" id="UP000199696"/>
    </source>
</evidence>
<feature type="region of interest" description="Disordered" evidence="1">
    <location>
        <begin position="1"/>
        <end position="29"/>
    </location>
</feature>
<dbReference type="STRING" id="227316.GA0070604_4878"/>
<name>A0A1C6V9H9_9ACTN</name>